<protein>
    <submittedName>
        <fullName evidence="3">Uncharacterized protein</fullName>
    </submittedName>
</protein>
<keyword evidence="1" id="KW-0175">Coiled coil</keyword>
<sequence>MQQTFLIISIIINIVLGIIVSQLFDKLKYTKLDYQDKIDELEQQKKQELEKAQQQAEKENKELGRENSKLDRARLLAEQAEGRIKQEMLDIQQKIQIVLTKLLEKNKSCRESHYKTIQALQSKFVKAADLQIMRKKLSEKNRKKLLNHFEKLKKEIDTEISESEITQQTIEKAFKEIETRIEQAVNNKAL</sequence>
<reference evidence="3" key="1">
    <citation type="journal article" date="2020" name="mSystems">
        <title>Genome- and Community-Level Interaction Insights into Carbon Utilization and Element Cycling Functions of Hydrothermarchaeota in Hydrothermal Sediment.</title>
        <authorList>
            <person name="Zhou Z."/>
            <person name="Liu Y."/>
            <person name="Xu W."/>
            <person name="Pan J."/>
            <person name="Luo Z.H."/>
            <person name="Li M."/>
        </authorList>
    </citation>
    <scope>NUCLEOTIDE SEQUENCE [LARGE SCALE GENOMIC DNA]</scope>
    <source>
        <strain evidence="3">SpSt-972</strain>
    </source>
</reference>
<evidence type="ECO:0000256" key="1">
    <source>
        <dbReference type="SAM" id="Coils"/>
    </source>
</evidence>
<keyword evidence="2" id="KW-0472">Membrane</keyword>
<accession>A0A832AVD8</accession>
<feature type="coiled-coil region" evidence="1">
    <location>
        <begin position="135"/>
        <end position="187"/>
    </location>
</feature>
<organism evidence="3">
    <name type="scientific">Desulfurella acetivorans</name>
    <dbReference type="NCBI Taxonomy" id="33002"/>
    <lineage>
        <taxon>Bacteria</taxon>
        <taxon>Pseudomonadati</taxon>
        <taxon>Campylobacterota</taxon>
        <taxon>Desulfurellia</taxon>
        <taxon>Desulfurellales</taxon>
        <taxon>Desulfurellaceae</taxon>
        <taxon>Desulfurella</taxon>
    </lineage>
</organism>
<keyword evidence="2" id="KW-1133">Transmembrane helix</keyword>
<proteinExistence type="predicted"/>
<feature type="transmembrane region" description="Helical" evidence="2">
    <location>
        <begin position="6"/>
        <end position="24"/>
    </location>
</feature>
<keyword evidence="2" id="KW-0812">Transmembrane</keyword>
<gene>
    <name evidence="3" type="ORF">ENX80_01060</name>
</gene>
<name>A0A832AVD8_DESAE</name>
<dbReference type="EMBL" id="DTPL01000067">
    <property type="protein sequence ID" value="HGA37395.1"/>
    <property type="molecule type" value="Genomic_DNA"/>
</dbReference>
<dbReference type="AlphaFoldDB" id="A0A832AVD8"/>
<evidence type="ECO:0000256" key="2">
    <source>
        <dbReference type="SAM" id="Phobius"/>
    </source>
</evidence>
<comment type="caution">
    <text evidence="3">The sequence shown here is derived from an EMBL/GenBank/DDBJ whole genome shotgun (WGS) entry which is preliminary data.</text>
</comment>
<evidence type="ECO:0000313" key="3">
    <source>
        <dbReference type="EMBL" id="HGA37395.1"/>
    </source>
</evidence>
<feature type="coiled-coil region" evidence="1">
    <location>
        <begin position="24"/>
        <end position="90"/>
    </location>
</feature>